<gene>
    <name evidence="1" type="ORF">C4D60_Mb03t16210</name>
</gene>
<evidence type="ECO:0000313" key="2">
    <source>
        <dbReference type="Proteomes" id="UP000317650"/>
    </source>
</evidence>
<dbReference type="AlphaFoldDB" id="A0A4S8JA85"/>
<protein>
    <submittedName>
        <fullName evidence="1">Uncharacterized protein</fullName>
    </submittedName>
</protein>
<keyword evidence="2" id="KW-1185">Reference proteome</keyword>
<accession>A0A4S8JA85</accession>
<name>A0A4S8JA85_MUSBA</name>
<sequence length="98" mass="10750">MLRRLVARIRRRIRTSEVRSCSVPQGNGEVGGNPTNRGYSCLAGVIGDARRRGRELQDRKEGEAEVLLLPGAMLSSTKRRFDALGLRLSSGESITHSS</sequence>
<proteinExistence type="predicted"/>
<organism evidence="1 2">
    <name type="scientific">Musa balbisiana</name>
    <name type="common">Banana</name>
    <dbReference type="NCBI Taxonomy" id="52838"/>
    <lineage>
        <taxon>Eukaryota</taxon>
        <taxon>Viridiplantae</taxon>
        <taxon>Streptophyta</taxon>
        <taxon>Embryophyta</taxon>
        <taxon>Tracheophyta</taxon>
        <taxon>Spermatophyta</taxon>
        <taxon>Magnoliopsida</taxon>
        <taxon>Liliopsida</taxon>
        <taxon>Zingiberales</taxon>
        <taxon>Musaceae</taxon>
        <taxon>Musa</taxon>
    </lineage>
</organism>
<comment type="caution">
    <text evidence="1">The sequence shown here is derived from an EMBL/GenBank/DDBJ whole genome shotgun (WGS) entry which is preliminary data.</text>
</comment>
<dbReference type="Proteomes" id="UP000317650">
    <property type="component" value="Chromosome 3"/>
</dbReference>
<evidence type="ECO:0000313" key="1">
    <source>
        <dbReference type="EMBL" id="THU58613.1"/>
    </source>
</evidence>
<reference evidence="1 2" key="1">
    <citation type="journal article" date="2019" name="Nat. Plants">
        <title>Genome sequencing of Musa balbisiana reveals subgenome evolution and function divergence in polyploid bananas.</title>
        <authorList>
            <person name="Yao X."/>
        </authorList>
    </citation>
    <scope>NUCLEOTIDE SEQUENCE [LARGE SCALE GENOMIC DNA]</scope>
    <source>
        <strain evidence="2">cv. DH-PKW</strain>
        <tissue evidence="1">Leaves</tissue>
    </source>
</reference>
<dbReference type="EMBL" id="PYDT01000006">
    <property type="protein sequence ID" value="THU58613.1"/>
    <property type="molecule type" value="Genomic_DNA"/>
</dbReference>